<dbReference type="Gene3D" id="3.40.1350.10">
    <property type="match status" value="1"/>
</dbReference>
<reference evidence="4" key="1">
    <citation type="submission" date="2017-06" db="EMBL/GenBank/DDBJ databases">
        <title>Genome analysis of Fimbriiglobus ruber SP5, the first member of the order Planctomycetales with confirmed chitinolytic capability.</title>
        <authorList>
            <person name="Ravin N.V."/>
            <person name="Rakitin A.L."/>
            <person name="Ivanova A.A."/>
            <person name="Beletsky A.V."/>
            <person name="Kulichevskaya I.S."/>
            <person name="Mardanov A.V."/>
            <person name="Dedysh S.N."/>
        </authorList>
    </citation>
    <scope>NUCLEOTIDE SEQUENCE [LARGE SCALE GENOMIC DNA]</scope>
    <source>
        <strain evidence="4">SP5</strain>
    </source>
</reference>
<comment type="caution">
    <text evidence="3">The sequence shown here is derived from an EMBL/GenBank/DDBJ whole genome shotgun (WGS) entry which is preliminary data.</text>
</comment>
<organism evidence="3 4">
    <name type="scientific">Fimbriiglobus ruber</name>
    <dbReference type="NCBI Taxonomy" id="1908690"/>
    <lineage>
        <taxon>Bacteria</taxon>
        <taxon>Pseudomonadati</taxon>
        <taxon>Planctomycetota</taxon>
        <taxon>Planctomycetia</taxon>
        <taxon>Gemmatales</taxon>
        <taxon>Gemmataceae</taxon>
        <taxon>Fimbriiglobus</taxon>
    </lineage>
</organism>
<dbReference type="InterPro" id="IPR011335">
    <property type="entry name" value="Restrct_endonuc-II-like"/>
</dbReference>
<dbReference type="CDD" id="cd20736">
    <property type="entry name" value="PoNe_Nuclease"/>
    <property type="match status" value="1"/>
</dbReference>
<dbReference type="GO" id="GO:0003676">
    <property type="term" value="F:nucleic acid binding"/>
    <property type="evidence" value="ECO:0007669"/>
    <property type="project" value="InterPro"/>
</dbReference>
<keyword evidence="3" id="KW-0378">Hydrolase</keyword>
<dbReference type="Pfam" id="PF02021">
    <property type="entry name" value="UPF0102"/>
    <property type="match status" value="1"/>
</dbReference>
<gene>
    <name evidence="3" type="ORF">FRUB_02365</name>
</gene>
<accession>A0A225DTR2</accession>
<dbReference type="GO" id="GO:0004519">
    <property type="term" value="F:endonuclease activity"/>
    <property type="evidence" value="ECO:0007669"/>
    <property type="project" value="UniProtKB-KW"/>
</dbReference>
<keyword evidence="3" id="KW-0255">Endonuclease</keyword>
<dbReference type="PANTHER" id="PTHR34039">
    <property type="entry name" value="UPF0102 PROTEIN YRAN"/>
    <property type="match status" value="1"/>
</dbReference>
<sequence length="154" mass="17320">MADARQRANSSARTPPDQPVVFGRWSFWRRWFGQRSERAAARYLRKHGYRILAANVADALGELDLVALDGDTIVVVEVRSTSTPDPQLPAESVNLAKQRKLTDATLRFLARHRLLGSNVRFDVLAIAWPDAAREPTVLHIPHAFEAVGKFQMFS</sequence>
<dbReference type="HAMAP" id="MF_00048">
    <property type="entry name" value="UPF0102"/>
    <property type="match status" value="1"/>
</dbReference>
<dbReference type="PANTHER" id="PTHR34039:SF1">
    <property type="entry name" value="UPF0102 PROTEIN YRAN"/>
    <property type="match status" value="1"/>
</dbReference>
<dbReference type="InterPro" id="IPR011856">
    <property type="entry name" value="tRNA_endonuc-like_dom_sf"/>
</dbReference>
<evidence type="ECO:0000313" key="3">
    <source>
        <dbReference type="EMBL" id="OWK44433.1"/>
    </source>
</evidence>
<dbReference type="SUPFAM" id="SSF52980">
    <property type="entry name" value="Restriction endonuclease-like"/>
    <property type="match status" value="1"/>
</dbReference>
<dbReference type="InterPro" id="IPR003509">
    <property type="entry name" value="UPF0102_YraN-like"/>
</dbReference>
<comment type="similarity">
    <text evidence="1 2">Belongs to the UPF0102 family.</text>
</comment>
<dbReference type="NCBIfam" id="TIGR00252">
    <property type="entry name" value="YraN family protein"/>
    <property type="match status" value="1"/>
</dbReference>
<dbReference type="RefSeq" id="WP_238602541.1">
    <property type="nucleotide sequence ID" value="NZ_NIDE01000003.1"/>
</dbReference>
<dbReference type="AlphaFoldDB" id="A0A225DTR2"/>
<evidence type="ECO:0000313" key="4">
    <source>
        <dbReference type="Proteomes" id="UP000214646"/>
    </source>
</evidence>
<evidence type="ECO:0000256" key="2">
    <source>
        <dbReference type="HAMAP-Rule" id="MF_00048"/>
    </source>
</evidence>
<evidence type="ECO:0000256" key="1">
    <source>
        <dbReference type="ARBA" id="ARBA00006738"/>
    </source>
</evidence>
<keyword evidence="3" id="KW-0540">Nuclease</keyword>
<protein>
    <recommendedName>
        <fullName evidence="2">UPF0102 protein FRUB_02365</fullName>
    </recommendedName>
</protein>
<proteinExistence type="inferred from homology"/>
<name>A0A225DTR2_9BACT</name>
<dbReference type="EMBL" id="NIDE01000003">
    <property type="protein sequence ID" value="OWK44433.1"/>
    <property type="molecule type" value="Genomic_DNA"/>
</dbReference>
<dbReference type="Proteomes" id="UP000214646">
    <property type="component" value="Unassembled WGS sequence"/>
</dbReference>
<keyword evidence="4" id="KW-1185">Reference proteome</keyword>